<dbReference type="PATRIC" id="fig|913848.6.peg.1037"/>
<protein>
    <submittedName>
        <fullName evidence="1">Uncharacterized protein</fullName>
    </submittedName>
</protein>
<name>A0A0R1F5Z0_9LACO</name>
<dbReference type="EMBL" id="AZCN01000025">
    <property type="protein sequence ID" value="KRK17209.1"/>
    <property type="molecule type" value="Genomic_DNA"/>
</dbReference>
<organism evidence="1 2">
    <name type="scientific">Loigolactobacillus coryniformis subsp. coryniformis KCTC 3167 = DSM 20001</name>
    <dbReference type="NCBI Taxonomy" id="913848"/>
    <lineage>
        <taxon>Bacteria</taxon>
        <taxon>Bacillati</taxon>
        <taxon>Bacillota</taxon>
        <taxon>Bacilli</taxon>
        <taxon>Lactobacillales</taxon>
        <taxon>Lactobacillaceae</taxon>
        <taxon>Loigolactobacillus</taxon>
    </lineage>
</organism>
<reference evidence="1 2" key="1">
    <citation type="journal article" date="2015" name="Genome Announc.">
        <title>Expanding the biotechnology potential of lactobacilli through comparative genomics of 213 strains and associated genera.</title>
        <authorList>
            <person name="Sun Z."/>
            <person name="Harris H.M."/>
            <person name="McCann A."/>
            <person name="Guo C."/>
            <person name="Argimon S."/>
            <person name="Zhang W."/>
            <person name="Yang X."/>
            <person name="Jeffery I.B."/>
            <person name="Cooney J.C."/>
            <person name="Kagawa T.F."/>
            <person name="Liu W."/>
            <person name="Song Y."/>
            <person name="Salvetti E."/>
            <person name="Wrobel A."/>
            <person name="Rasinkangas P."/>
            <person name="Parkhill J."/>
            <person name="Rea M.C."/>
            <person name="O'Sullivan O."/>
            <person name="Ritari J."/>
            <person name="Douillard F.P."/>
            <person name="Paul Ross R."/>
            <person name="Yang R."/>
            <person name="Briner A.E."/>
            <person name="Felis G.E."/>
            <person name="de Vos W.M."/>
            <person name="Barrangou R."/>
            <person name="Klaenhammer T.R."/>
            <person name="Caufield P.W."/>
            <person name="Cui Y."/>
            <person name="Zhang H."/>
            <person name="O'Toole P.W."/>
        </authorList>
    </citation>
    <scope>NUCLEOTIDE SEQUENCE [LARGE SCALE GENOMIC DNA]</scope>
    <source>
        <strain evidence="1 2">DSM 20001</strain>
    </source>
</reference>
<proteinExistence type="predicted"/>
<sequence length="123" mass="13956">MKRKLRNILQVVEEHGDQIETLINPSTLQLKFAAQPAFVDDLIVDSEVFQLLKLYAPDEAVSVTAPITDLPKFFQKMFQKTSAAAANDYKKHITENSEITVTVELITDAEHHDIGTLTIQFWK</sequence>
<accession>A0A0R1F5Z0</accession>
<comment type="caution">
    <text evidence="1">The sequence shown here is derived from an EMBL/GenBank/DDBJ whole genome shotgun (WGS) entry which is preliminary data.</text>
</comment>
<dbReference type="AlphaFoldDB" id="A0A0R1F5Z0"/>
<dbReference type="GeneID" id="65917021"/>
<evidence type="ECO:0000313" key="1">
    <source>
        <dbReference type="EMBL" id="KRK17209.1"/>
    </source>
</evidence>
<evidence type="ECO:0000313" key="2">
    <source>
        <dbReference type="Proteomes" id="UP000051181"/>
    </source>
</evidence>
<gene>
    <name evidence="1" type="ORF">FD22_GL001006</name>
</gene>
<dbReference type="RefSeq" id="WP_010010050.1">
    <property type="nucleotide sequence ID" value="NZ_AZCN01000025.1"/>
</dbReference>
<dbReference type="Proteomes" id="UP000051181">
    <property type="component" value="Unassembled WGS sequence"/>
</dbReference>